<reference evidence="4" key="1">
    <citation type="submission" date="2023-05" db="EMBL/GenBank/DDBJ databases">
        <title>Sedimentitalea sp. nov. JM2-8.</title>
        <authorList>
            <person name="Huang J."/>
        </authorList>
    </citation>
    <scope>NUCLEOTIDE SEQUENCE [LARGE SCALE GENOMIC DNA]</scope>
    <source>
        <strain evidence="4">KHS03</strain>
    </source>
</reference>
<accession>A0ABU3VGB9</accession>
<dbReference type="EMBL" id="JASMWN010000012">
    <property type="protein sequence ID" value="MDU9005226.1"/>
    <property type="molecule type" value="Genomic_DNA"/>
</dbReference>
<evidence type="ECO:0000313" key="3">
    <source>
        <dbReference type="EMBL" id="MDU9005226.1"/>
    </source>
</evidence>
<evidence type="ECO:0000256" key="2">
    <source>
        <dbReference type="SAM" id="Phobius"/>
    </source>
</evidence>
<sequence>MTKIVAILNVIAWSGFWAFGYLALTADGLSDRQIVIAALLAFAGFFGGILAYMRLVRAAEESGYARKSNQIDAETRNRAHAKGAR</sequence>
<keyword evidence="2" id="KW-1133">Transmembrane helix</keyword>
<feature type="region of interest" description="Disordered" evidence="1">
    <location>
        <begin position="62"/>
        <end position="85"/>
    </location>
</feature>
<dbReference type="Proteomes" id="UP001255416">
    <property type="component" value="Unassembled WGS sequence"/>
</dbReference>
<dbReference type="RefSeq" id="WP_316778180.1">
    <property type="nucleotide sequence ID" value="NZ_JASMWN010000012.1"/>
</dbReference>
<keyword evidence="4" id="KW-1185">Reference proteome</keyword>
<protein>
    <submittedName>
        <fullName evidence="3">Uncharacterized protein</fullName>
    </submittedName>
</protein>
<name>A0ABU3VGB9_9RHOB</name>
<gene>
    <name evidence="3" type="ORF">QO231_15375</name>
</gene>
<evidence type="ECO:0000256" key="1">
    <source>
        <dbReference type="SAM" id="MobiDB-lite"/>
    </source>
</evidence>
<organism evidence="3 4">
    <name type="scientific">Sedimentitalea todarodis</name>
    <dbReference type="NCBI Taxonomy" id="1631240"/>
    <lineage>
        <taxon>Bacteria</taxon>
        <taxon>Pseudomonadati</taxon>
        <taxon>Pseudomonadota</taxon>
        <taxon>Alphaproteobacteria</taxon>
        <taxon>Rhodobacterales</taxon>
        <taxon>Paracoccaceae</taxon>
        <taxon>Sedimentitalea</taxon>
    </lineage>
</organism>
<feature type="transmembrane region" description="Helical" evidence="2">
    <location>
        <begin position="7"/>
        <end position="24"/>
    </location>
</feature>
<proteinExistence type="predicted"/>
<feature type="transmembrane region" description="Helical" evidence="2">
    <location>
        <begin position="36"/>
        <end position="56"/>
    </location>
</feature>
<evidence type="ECO:0000313" key="4">
    <source>
        <dbReference type="Proteomes" id="UP001255416"/>
    </source>
</evidence>
<keyword evidence="2" id="KW-0472">Membrane</keyword>
<keyword evidence="2" id="KW-0812">Transmembrane</keyword>
<comment type="caution">
    <text evidence="3">The sequence shown here is derived from an EMBL/GenBank/DDBJ whole genome shotgun (WGS) entry which is preliminary data.</text>
</comment>